<keyword evidence="1" id="KW-1133">Transmembrane helix</keyword>
<dbReference type="EMBL" id="MT437279">
    <property type="protein sequence ID" value="QRX85349.1"/>
    <property type="molecule type" value="Genomic_DNA"/>
</dbReference>
<protein>
    <submittedName>
        <fullName evidence="2">Uncharacterized protein</fullName>
    </submittedName>
</protein>
<keyword evidence="1" id="KW-0812">Transmembrane</keyword>
<organism evidence="2">
    <name type="scientific">Pseudomonas aeruginosa</name>
    <dbReference type="NCBI Taxonomy" id="287"/>
    <lineage>
        <taxon>Bacteria</taxon>
        <taxon>Pseudomonadati</taxon>
        <taxon>Pseudomonadota</taxon>
        <taxon>Gammaproteobacteria</taxon>
        <taxon>Pseudomonadales</taxon>
        <taxon>Pseudomonadaceae</taxon>
        <taxon>Pseudomonas</taxon>
    </lineage>
</organism>
<sequence>MIAMSGVVAVQVCTAWTSTPEGFMACRELAWQQAYLIPPEAAGYVDILVNGGFSPEAFGIGAAGVLGSFVTGLLIGWVASLLRKAK</sequence>
<feature type="transmembrane region" description="Helical" evidence="1">
    <location>
        <begin position="58"/>
        <end position="82"/>
    </location>
</feature>
<keyword evidence="1" id="KW-0472">Membrane</keyword>
<evidence type="ECO:0000256" key="1">
    <source>
        <dbReference type="SAM" id="Phobius"/>
    </source>
</evidence>
<name>A0A894X5I2_PSEAI</name>
<dbReference type="AlphaFoldDB" id="A0A894X5I2"/>
<proteinExistence type="predicted"/>
<accession>A0A894X5I2</accession>
<evidence type="ECO:0000313" key="2">
    <source>
        <dbReference type="EMBL" id="QRX85349.1"/>
    </source>
</evidence>
<reference evidence="2" key="1">
    <citation type="journal article" name="Microorganisms">
        <title>Unravelling the Features of Success of VIM-Producing ST111 and ST235 Pseudomonas aeruginosa in a Greek Hospital.</title>
        <authorList>
            <person name="Papagiannitsis C.C."/>
            <person name="Verra A."/>
            <person name="Galani V."/>
            <person name="Xitsas S."/>
            <person name="Bitar I."/>
            <person name="Hrabak J."/>
            <person name="Petinaki E."/>
        </authorList>
    </citation>
    <scope>NUCLEOTIDE SEQUENCE</scope>
    <source>
        <strain evidence="2">Pae9047-Lar</strain>
    </source>
</reference>